<dbReference type="NCBIfam" id="TIGR01730">
    <property type="entry name" value="RND_mfp"/>
    <property type="match status" value="1"/>
</dbReference>
<protein>
    <submittedName>
        <fullName evidence="2">Multidrug resistance protein MdtA</fullName>
    </submittedName>
</protein>
<evidence type="ECO:0000313" key="2">
    <source>
        <dbReference type="EMBL" id="CAA0122192.1"/>
    </source>
</evidence>
<comment type="similarity">
    <text evidence="1">Belongs to the membrane fusion protein (MFP) (TC 8.A.1) family.</text>
</comment>
<dbReference type="AlphaFoldDB" id="A0A5S9QSC4"/>
<gene>
    <name evidence="2" type="primary">mdtA_1</name>
    <name evidence="2" type="ORF">OPDIPICF_02561</name>
</gene>
<accession>A0A5S9QSC4</accession>
<dbReference type="GO" id="GO:0015562">
    <property type="term" value="F:efflux transmembrane transporter activity"/>
    <property type="evidence" value="ECO:0007669"/>
    <property type="project" value="TreeGrafter"/>
</dbReference>
<dbReference type="EMBL" id="CACSIO010000045">
    <property type="protein sequence ID" value="CAA0122192.1"/>
    <property type="molecule type" value="Genomic_DNA"/>
</dbReference>
<dbReference type="GO" id="GO:1990281">
    <property type="term" value="C:efflux pump complex"/>
    <property type="evidence" value="ECO:0007669"/>
    <property type="project" value="TreeGrafter"/>
</dbReference>
<name>A0A5S9QSC4_9GAMM</name>
<evidence type="ECO:0000256" key="1">
    <source>
        <dbReference type="ARBA" id="ARBA00009477"/>
    </source>
</evidence>
<proteinExistence type="inferred from homology"/>
<dbReference type="Gene3D" id="2.40.30.170">
    <property type="match status" value="1"/>
</dbReference>
<dbReference type="Gene3D" id="2.40.50.100">
    <property type="match status" value="1"/>
</dbReference>
<keyword evidence="3" id="KW-1185">Reference proteome</keyword>
<dbReference type="Gene3D" id="2.40.420.20">
    <property type="match status" value="1"/>
</dbReference>
<dbReference type="PANTHER" id="PTHR30469">
    <property type="entry name" value="MULTIDRUG RESISTANCE PROTEIN MDTA"/>
    <property type="match status" value="1"/>
</dbReference>
<dbReference type="OrthoDB" id="266524at2"/>
<organism evidence="2 3">
    <name type="scientific">BD1-7 clade bacterium</name>
    <dbReference type="NCBI Taxonomy" id="2029982"/>
    <lineage>
        <taxon>Bacteria</taxon>
        <taxon>Pseudomonadati</taxon>
        <taxon>Pseudomonadota</taxon>
        <taxon>Gammaproteobacteria</taxon>
        <taxon>Cellvibrionales</taxon>
        <taxon>Spongiibacteraceae</taxon>
        <taxon>BD1-7 clade</taxon>
    </lineage>
</organism>
<dbReference type="Gene3D" id="1.10.287.470">
    <property type="entry name" value="Helix hairpin bin"/>
    <property type="match status" value="1"/>
</dbReference>
<dbReference type="PANTHER" id="PTHR30469:SF11">
    <property type="entry name" value="BLL4320 PROTEIN"/>
    <property type="match status" value="1"/>
</dbReference>
<dbReference type="InterPro" id="IPR006143">
    <property type="entry name" value="RND_pump_MFP"/>
</dbReference>
<evidence type="ECO:0000313" key="3">
    <source>
        <dbReference type="Proteomes" id="UP000441399"/>
    </source>
</evidence>
<dbReference type="SUPFAM" id="SSF111369">
    <property type="entry name" value="HlyD-like secretion proteins"/>
    <property type="match status" value="1"/>
</dbReference>
<reference evidence="2 3" key="1">
    <citation type="submission" date="2019-11" db="EMBL/GenBank/DDBJ databases">
        <authorList>
            <person name="Holert J."/>
        </authorList>
    </citation>
    <scope>NUCLEOTIDE SEQUENCE [LARGE SCALE GENOMIC DNA]</scope>
    <source>
        <strain evidence="2">SB11_3</strain>
    </source>
</reference>
<sequence>MKIRGLSKANTSLLSPILFVPHNPLSPSDVASASSFVGSKVMSSSQQMPVKSRFGVRSYLQHFKSTLLGRIAISFIVLGTPALAQAEQDVDPNASSSAVNSAPSYVHKVVPFTVEHSDEYHIVRRYSGNLVASQNADLGFELAGKLDQVFKKAGESVTKGETVAALNVELLRIEKQQQAAQLEETRARLALTEASIRRQRSLREKGFTSEQRLDELEAERKAYQAGLQRIEASMDGVETRIRKSHLIAPYDGVVTRRFVDEGTVVNAGTRVMRLQQAGSMELEVGVPARLAANMQVGDDYKITLQGHPATAKLVSLGADVDNMTRTVQARFDLNGAQVGYHGSLVKVEIAEPVPAEGFWLPAAAITDGVRGLWVAYVMQPQNNGLYKLEARDVQILHATNESVYVSGAISDGEKVVSQGLLRLVAGQWVRNGIAQKGSRK</sequence>
<dbReference type="Proteomes" id="UP000441399">
    <property type="component" value="Unassembled WGS sequence"/>
</dbReference>